<keyword evidence="3" id="KW-1185">Reference proteome</keyword>
<protein>
    <submittedName>
        <fullName evidence="2">Uncharacterized protein</fullName>
    </submittedName>
</protein>
<evidence type="ECO:0000313" key="3">
    <source>
        <dbReference type="Proteomes" id="UP000006643"/>
    </source>
</evidence>
<feature type="region of interest" description="Disordered" evidence="1">
    <location>
        <begin position="1"/>
        <end position="57"/>
    </location>
</feature>
<reference evidence="3" key="1">
    <citation type="journal article" date="2009" name="Nature">
        <title>Genome sequence and analysis of the Irish potato famine pathogen Phytophthora infestans.</title>
        <authorList>
            <consortium name="The Broad Institute Genome Sequencing Platform"/>
            <person name="Haas B.J."/>
            <person name="Kamoun S."/>
            <person name="Zody M.C."/>
            <person name="Jiang R.H."/>
            <person name="Handsaker R.E."/>
            <person name="Cano L.M."/>
            <person name="Grabherr M."/>
            <person name="Kodira C.D."/>
            <person name="Raffaele S."/>
            <person name="Torto-Alalibo T."/>
            <person name="Bozkurt T.O."/>
            <person name="Ah-Fong A.M."/>
            <person name="Alvarado L."/>
            <person name="Anderson V.L."/>
            <person name="Armstrong M.R."/>
            <person name="Avrova A."/>
            <person name="Baxter L."/>
            <person name="Beynon J."/>
            <person name="Boevink P.C."/>
            <person name="Bollmann S.R."/>
            <person name="Bos J.I."/>
            <person name="Bulone V."/>
            <person name="Cai G."/>
            <person name="Cakir C."/>
            <person name="Carrington J.C."/>
            <person name="Chawner M."/>
            <person name="Conti L."/>
            <person name="Costanzo S."/>
            <person name="Ewan R."/>
            <person name="Fahlgren N."/>
            <person name="Fischbach M.A."/>
            <person name="Fugelstad J."/>
            <person name="Gilroy E.M."/>
            <person name="Gnerre S."/>
            <person name="Green P.J."/>
            <person name="Grenville-Briggs L.J."/>
            <person name="Griffith J."/>
            <person name="Grunwald N.J."/>
            <person name="Horn K."/>
            <person name="Horner N.R."/>
            <person name="Hu C.H."/>
            <person name="Huitema E."/>
            <person name="Jeong D.H."/>
            <person name="Jones A.M."/>
            <person name="Jones J.D."/>
            <person name="Jones R.W."/>
            <person name="Karlsson E.K."/>
            <person name="Kunjeti S.G."/>
            <person name="Lamour K."/>
            <person name="Liu Z."/>
            <person name="Ma L."/>
            <person name="Maclean D."/>
            <person name="Chibucos M.C."/>
            <person name="McDonald H."/>
            <person name="McWalters J."/>
            <person name="Meijer H.J."/>
            <person name="Morgan W."/>
            <person name="Morris P.F."/>
            <person name="Munro C.A."/>
            <person name="O'Neill K."/>
            <person name="Ospina-Giraldo M."/>
            <person name="Pinzon A."/>
            <person name="Pritchard L."/>
            <person name="Ramsahoye B."/>
            <person name="Ren Q."/>
            <person name="Restrepo S."/>
            <person name="Roy S."/>
            <person name="Sadanandom A."/>
            <person name="Savidor A."/>
            <person name="Schornack S."/>
            <person name="Schwartz D.C."/>
            <person name="Schumann U.D."/>
            <person name="Schwessinger B."/>
            <person name="Seyer L."/>
            <person name="Sharpe T."/>
            <person name="Silvar C."/>
            <person name="Song J."/>
            <person name="Studholme D.J."/>
            <person name="Sykes S."/>
            <person name="Thines M."/>
            <person name="van de Vondervoort P.J."/>
            <person name="Phuntumart V."/>
            <person name="Wawra S."/>
            <person name="Weide R."/>
            <person name="Win J."/>
            <person name="Young C."/>
            <person name="Zhou S."/>
            <person name="Fry W."/>
            <person name="Meyers B.C."/>
            <person name="van West P."/>
            <person name="Ristaino J."/>
            <person name="Govers F."/>
            <person name="Birch P.R."/>
            <person name="Whisson S.C."/>
            <person name="Judelson H.S."/>
            <person name="Nusbaum C."/>
        </authorList>
    </citation>
    <scope>NUCLEOTIDE SEQUENCE [LARGE SCALE GENOMIC DNA]</scope>
    <source>
        <strain evidence="3">T30-4</strain>
    </source>
</reference>
<proteinExistence type="predicted"/>
<name>D0NZW2_PHYIT</name>
<accession>D0NZW2</accession>
<dbReference type="Proteomes" id="UP000006643">
    <property type="component" value="Unassembled WGS sequence"/>
</dbReference>
<gene>
    <name evidence="2" type="ORF">PITG_19297</name>
</gene>
<dbReference type="KEGG" id="pif:PITG_19297"/>
<feature type="compositionally biased region" description="Polar residues" evidence="1">
    <location>
        <begin position="35"/>
        <end position="57"/>
    </location>
</feature>
<dbReference type="HOGENOM" id="CLU_1196878_0_0_1"/>
<dbReference type="EMBL" id="DS028206">
    <property type="protein sequence ID" value="EEY69678.1"/>
    <property type="molecule type" value="Genomic_DNA"/>
</dbReference>
<dbReference type="AlphaFoldDB" id="D0NZW2"/>
<evidence type="ECO:0000256" key="1">
    <source>
        <dbReference type="SAM" id="MobiDB-lite"/>
    </source>
</evidence>
<organism evidence="2 3">
    <name type="scientific">Phytophthora infestans (strain T30-4)</name>
    <name type="common">Potato late blight agent</name>
    <dbReference type="NCBI Taxonomy" id="403677"/>
    <lineage>
        <taxon>Eukaryota</taxon>
        <taxon>Sar</taxon>
        <taxon>Stramenopiles</taxon>
        <taxon>Oomycota</taxon>
        <taxon>Peronosporomycetes</taxon>
        <taxon>Peronosporales</taxon>
        <taxon>Peronosporaceae</taxon>
        <taxon>Phytophthora</taxon>
    </lineage>
</organism>
<dbReference type="RefSeq" id="XP_002997090.1">
    <property type="nucleotide sequence ID" value="XM_002997044.1"/>
</dbReference>
<dbReference type="GeneID" id="9467291"/>
<dbReference type="InParanoid" id="D0NZW2"/>
<sequence>MSEDTSRASKRKSRLHQLTTPTKRRRHAESDGSSEDSVAKNTSAQGKDTNIAAQNPNVNRTPRLVKLLIPNKMQHSYKSLSSSKNSQPVPMENALLLILSTTNVDALQLLYLARGVPPERPLIPAIRFKLDIQSDVNCKSDFRYNTLIYFHKSLCRRSIATYASAVEARSAPMPNFLGLLTEPKLRFHVLHHGVDTARTCKNRCTRATKGFIVLLTKVLSFPMASLSISGDP</sequence>
<dbReference type="VEuPathDB" id="FungiDB:PITG_19297"/>
<evidence type="ECO:0000313" key="2">
    <source>
        <dbReference type="EMBL" id="EEY69678.1"/>
    </source>
</evidence>